<gene>
    <name evidence="1" type="ORF">J5X75_04290</name>
</gene>
<sequence length="212" mass="22425">MPTDTPMIQELTSLLLQPRRPRMADIGALVPAAHHDGPLTALINAAIALDDKQRAADAARIALRWGTAMIGSHTNATPTTAAAVYCGTIRLAGYLGGHGVAGYCHNHPDTAGDTTLQHHITALTNVLSHNPTMDSDQALLPLGLSLRRHLTACGYTSPDLDALTMLSRIGTVDADHRAAATGHLAHQLMENLPRRGHEAAIREALQGAPFNA</sequence>
<evidence type="ECO:0000313" key="1">
    <source>
        <dbReference type="EMBL" id="MBO3736738.1"/>
    </source>
</evidence>
<accession>A0ABS3UD73</accession>
<evidence type="ECO:0000313" key="2">
    <source>
        <dbReference type="Proteomes" id="UP000679690"/>
    </source>
</evidence>
<comment type="caution">
    <text evidence="1">The sequence shown here is derived from an EMBL/GenBank/DDBJ whole genome shotgun (WGS) entry which is preliminary data.</text>
</comment>
<name>A0ABS3UD73_9ACTN</name>
<dbReference type="EMBL" id="JAGFNS010000002">
    <property type="protein sequence ID" value="MBO3736738.1"/>
    <property type="molecule type" value="Genomic_DNA"/>
</dbReference>
<dbReference type="Proteomes" id="UP000679690">
    <property type="component" value="Unassembled WGS sequence"/>
</dbReference>
<dbReference type="RefSeq" id="WP_208465951.1">
    <property type="nucleotide sequence ID" value="NZ_JAGFNS010000002.1"/>
</dbReference>
<protein>
    <submittedName>
        <fullName evidence="1">Uncharacterized protein</fullName>
    </submittedName>
</protein>
<organism evidence="1 2">
    <name type="scientific">Actinoplanes flavus</name>
    <dbReference type="NCBI Taxonomy" id="2820290"/>
    <lineage>
        <taxon>Bacteria</taxon>
        <taxon>Bacillati</taxon>
        <taxon>Actinomycetota</taxon>
        <taxon>Actinomycetes</taxon>
        <taxon>Micromonosporales</taxon>
        <taxon>Micromonosporaceae</taxon>
        <taxon>Actinoplanes</taxon>
    </lineage>
</organism>
<proteinExistence type="predicted"/>
<reference evidence="1 2" key="1">
    <citation type="submission" date="2021-03" db="EMBL/GenBank/DDBJ databases">
        <title>Actinoplanes flavus sp. nov., a novel actinomycete isolated from Coconut Palm rhizosphere soil.</title>
        <authorList>
            <person name="Luo X."/>
        </authorList>
    </citation>
    <scope>NUCLEOTIDE SEQUENCE [LARGE SCALE GENOMIC DNA]</scope>
    <source>
        <strain evidence="1 2">NEAU-H7</strain>
    </source>
</reference>
<keyword evidence="2" id="KW-1185">Reference proteome</keyword>